<evidence type="ECO:0000256" key="6">
    <source>
        <dbReference type="SAM" id="MobiDB-lite"/>
    </source>
</evidence>
<dbReference type="InterPro" id="IPR008928">
    <property type="entry name" value="6-hairpin_glycosidase_sf"/>
</dbReference>
<evidence type="ECO:0000256" key="4">
    <source>
        <dbReference type="PIRSR" id="PIRSR036289-50"/>
    </source>
</evidence>
<dbReference type="Gene3D" id="2.60.420.10">
    <property type="entry name" value="Maltose phosphorylase, domain 3"/>
    <property type="match status" value="1"/>
</dbReference>
<dbReference type="FunFam" id="1.50.10.10:FF:000053">
    <property type="entry name" value="Putative glycosyl hydrolase"/>
    <property type="match status" value="1"/>
</dbReference>
<dbReference type="InterPro" id="IPR011013">
    <property type="entry name" value="Gal_mutarotase_sf_dom"/>
</dbReference>
<organism evidence="10 11">
    <name type="scientific">Salinarimonas ramus</name>
    <dbReference type="NCBI Taxonomy" id="690164"/>
    <lineage>
        <taxon>Bacteria</taxon>
        <taxon>Pseudomonadati</taxon>
        <taxon>Pseudomonadota</taxon>
        <taxon>Alphaproteobacteria</taxon>
        <taxon>Hyphomicrobiales</taxon>
        <taxon>Salinarimonadaceae</taxon>
        <taxon>Salinarimonas</taxon>
    </lineage>
</organism>
<dbReference type="Pfam" id="PF03636">
    <property type="entry name" value="Glyco_hydro_65N"/>
    <property type="match status" value="1"/>
</dbReference>
<keyword evidence="11" id="KW-1185">Reference proteome</keyword>
<dbReference type="InterPro" id="IPR005194">
    <property type="entry name" value="Glyco_hydro_65_C"/>
</dbReference>
<evidence type="ECO:0000256" key="3">
    <source>
        <dbReference type="ARBA" id="ARBA00022679"/>
    </source>
</evidence>
<dbReference type="InterPro" id="IPR012341">
    <property type="entry name" value="6hp_glycosidase-like_sf"/>
</dbReference>
<dbReference type="InterPro" id="IPR017045">
    <property type="entry name" value="Malt_Pase/Glycosyl_Hdrlase"/>
</dbReference>
<feature type="domain" description="Glycoside hydrolase family 65 central catalytic" evidence="7">
    <location>
        <begin position="328"/>
        <end position="730"/>
    </location>
</feature>
<evidence type="ECO:0000313" key="10">
    <source>
        <dbReference type="EMBL" id="GGK45662.1"/>
    </source>
</evidence>
<dbReference type="GO" id="GO:0004553">
    <property type="term" value="F:hydrolase activity, hydrolyzing O-glycosyl compounds"/>
    <property type="evidence" value="ECO:0007669"/>
    <property type="project" value="TreeGrafter"/>
</dbReference>
<name>A0A917QDM6_9HYPH</name>
<feature type="domain" description="Glycoside hydrolase family 65 N-terminal" evidence="9">
    <location>
        <begin position="11"/>
        <end position="264"/>
    </location>
</feature>
<dbReference type="AlphaFoldDB" id="A0A917QDM6"/>
<evidence type="ECO:0000256" key="5">
    <source>
        <dbReference type="PIRSR" id="PIRSR036289-51"/>
    </source>
</evidence>
<dbReference type="PANTHER" id="PTHR11051">
    <property type="entry name" value="GLYCOSYL HYDROLASE-RELATED"/>
    <property type="match status" value="1"/>
</dbReference>
<dbReference type="Pfam" id="PF03633">
    <property type="entry name" value="Glyco_hydro_65C"/>
    <property type="match status" value="1"/>
</dbReference>
<evidence type="ECO:0000256" key="1">
    <source>
        <dbReference type="ARBA" id="ARBA00006768"/>
    </source>
</evidence>
<feature type="region of interest" description="Disordered" evidence="6">
    <location>
        <begin position="815"/>
        <end position="852"/>
    </location>
</feature>
<evidence type="ECO:0000259" key="7">
    <source>
        <dbReference type="Pfam" id="PF03632"/>
    </source>
</evidence>
<gene>
    <name evidence="10" type="ORF">GCM10011322_36060</name>
</gene>
<dbReference type="Gene3D" id="2.70.98.40">
    <property type="entry name" value="Glycoside hydrolase, family 65, N-terminal domain"/>
    <property type="match status" value="1"/>
</dbReference>
<evidence type="ECO:0000259" key="9">
    <source>
        <dbReference type="Pfam" id="PF03636"/>
    </source>
</evidence>
<evidence type="ECO:0000256" key="2">
    <source>
        <dbReference type="ARBA" id="ARBA00022676"/>
    </source>
</evidence>
<keyword evidence="3" id="KW-0808">Transferase</keyword>
<dbReference type="InterPro" id="IPR037018">
    <property type="entry name" value="GH65_N"/>
</dbReference>
<dbReference type="PANTHER" id="PTHR11051:SF8">
    <property type="entry name" value="PROTEIN-GLUCOSYLGALACTOSYLHYDROXYLYSINE GLUCOSIDASE"/>
    <property type="match status" value="1"/>
</dbReference>
<keyword evidence="2" id="KW-0328">Glycosyltransferase</keyword>
<dbReference type="RefSeq" id="WP_188914644.1">
    <property type="nucleotide sequence ID" value="NZ_BMMF01000011.1"/>
</dbReference>
<dbReference type="Pfam" id="PF03632">
    <property type="entry name" value="Glyco_hydro_65m"/>
    <property type="match status" value="1"/>
</dbReference>
<feature type="binding site" evidence="5">
    <location>
        <begin position="631"/>
        <end position="632"/>
    </location>
    <ligand>
        <name>substrate</name>
    </ligand>
</feature>
<dbReference type="GO" id="GO:0005975">
    <property type="term" value="P:carbohydrate metabolic process"/>
    <property type="evidence" value="ECO:0007669"/>
    <property type="project" value="InterPro"/>
</dbReference>
<dbReference type="InterPro" id="IPR005195">
    <property type="entry name" value="Glyco_hydro_65_M"/>
</dbReference>
<dbReference type="PIRSF" id="PIRSF036289">
    <property type="entry name" value="Glycosyl_hydrolase_malt_phosph"/>
    <property type="match status" value="1"/>
</dbReference>
<protein>
    <submittedName>
        <fullName evidence="10">Trehalose 6-phosphate phosphorylase</fullName>
    </submittedName>
</protein>
<evidence type="ECO:0000259" key="8">
    <source>
        <dbReference type="Pfam" id="PF03633"/>
    </source>
</evidence>
<proteinExistence type="inferred from homology"/>
<feature type="binding site" evidence="5">
    <location>
        <begin position="365"/>
        <end position="366"/>
    </location>
    <ligand>
        <name>substrate</name>
    </ligand>
</feature>
<dbReference type="SUPFAM" id="SSF48208">
    <property type="entry name" value="Six-hairpin glycosidases"/>
    <property type="match status" value="1"/>
</dbReference>
<dbReference type="Proteomes" id="UP000600449">
    <property type="component" value="Unassembled WGS sequence"/>
</dbReference>
<dbReference type="SUPFAM" id="SSF74650">
    <property type="entry name" value="Galactose mutarotase-like"/>
    <property type="match status" value="1"/>
</dbReference>
<comment type="caution">
    <text evidence="10">The sequence shown here is derived from an EMBL/GenBank/DDBJ whole genome shotgun (WGS) entry which is preliminary data.</text>
</comment>
<feature type="compositionally biased region" description="Basic and acidic residues" evidence="6">
    <location>
        <begin position="832"/>
        <end position="852"/>
    </location>
</feature>
<feature type="compositionally biased region" description="Basic and acidic residues" evidence="6">
    <location>
        <begin position="815"/>
        <end position="824"/>
    </location>
</feature>
<dbReference type="GO" id="GO:0016757">
    <property type="term" value="F:glycosyltransferase activity"/>
    <property type="evidence" value="ECO:0007669"/>
    <property type="project" value="UniProtKB-KW"/>
</dbReference>
<dbReference type="Gene3D" id="1.50.10.10">
    <property type="match status" value="1"/>
</dbReference>
<feature type="domain" description="Glycoside hydrolase family 65 C-terminal" evidence="8">
    <location>
        <begin position="743"/>
        <end position="798"/>
    </location>
</feature>
<comment type="similarity">
    <text evidence="1">Belongs to the glycosyl hydrolase 65 family.</text>
</comment>
<dbReference type="InterPro" id="IPR005196">
    <property type="entry name" value="Glyco_hydro_65_N"/>
</dbReference>
<accession>A0A917QDM6</accession>
<reference evidence="10 11" key="1">
    <citation type="journal article" date="2014" name="Int. J. Syst. Evol. Microbiol.">
        <title>Complete genome sequence of Corynebacterium casei LMG S-19264T (=DSM 44701T), isolated from a smear-ripened cheese.</title>
        <authorList>
            <consortium name="US DOE Joint Genome Institute (JGI-PGF)"/>
            <person name="Walter F."/>
            <person name="Albersmeier A."/>
            <person name="Kalinowski J."/>
            <person name="Ruckert C."/>
        </authorList>
    </citation>
    <scope>NUCLEOTIDE SEQUENCE [LARGE SCALE GENOMIC DNA]</scope>
    <source>
        <strain evidence="10 11">CGMCC 1.9161</strain>
    </source>
</reference>
<evidence type="ECO:0000313" key="11">
    <source>
        <dbReference type="Proteomes" id="UP000600449"/>
    </source>
</evidence>
<dbReference type="EMBL" id="BMMF01000011">
    <property type="protein sequence ID" value="GGK45662.1"/>
    <property type="molecule type" value="Genomic_DNA"/>
</dbReference>
<feature type="active site" description="Proton donor" evidence="4">
    <location>
        <position position="503"/>
    </location>
</feature>
<dbReference type="GO" id="GO:0030246">
    <property type="term" value="F:carbohydrate binding"/>
    <property type="evidence" value="ECO:0007669"/>
    <property type="project" value="InterPro"/>
</dbReference>
<sequence length="852" mass="95709">MGKTGDWTLRYDGFDPAAEGLREVLCALGNGTIVSRAAATDARADDVHYPGTYLAGGYDRLVSQVGDRDIENEDLVNLPNWLPLAIRIDDGPFLAAGDYERLDHVQALALDEGVLTRSFRMRDAAGRITRWEERRLVSMHDPHVCALEVRLTPENWSGVLGIRAGIDGAVTNWGVTRYRALAGRHLEAPQTTCGEDGIVALRTRFVQSRREVALAQRLLVEPAGGHILSERKDALADGAFEEVAVEVVAGRTIRVEKIVAIFNSHDHAVAEPLHEACRRVAEVPCFEAATSAHSRAWRHLWEECDIRVESAENGGTHPEHGSAQLKLRLHVFHLLQTASPHSVDHDVGIPPRGWHGEAYRGHIMWDELFIFPFLTLRMPVLTRGLLRYRHRRLGEARRAAREAGRAGAMFPWMSGSNGREETQSVHLNPLSGRWLPDNSWRQRHIGAAVAYNVWQYLQATDDRDFLRDYGAELFLEIARFWSSLAEQREDGRFSIRRVMGPDEFHDGYPGRDPAAEGGLDDNAYTNFMVAWVLTRARDVLDLLPDDNRRRLCETLGIGEEEIARFDAISRNLVIPFHESPSGTSVISQFDGYGALEEFDWAGYRERYPNLQRLDRILESEGKDPNAYKVSKQADVLMIFYLFSRDEIREILDRLGYAFSSAQIVETTRYYMERVSHGSTLSFVTHAWVLARTDRKASWRLALEALDADIGDVQGGTTKEGIHLGAMAGTVDLLQRCYTGIGMRASTLVFDPRLPEEVACLETTVRFRRQILDVHVTQETLTVSSRSMTALPVSIAYRGHAREISPGQSFTFALVRDDRPDDRPRAALAARAARTDPPKPTSETRDPVGEEPR</sequence>